<accession>A0A2A6BYK1</accession>
<dbReference type="SMART" id="SM00955">
    <property type="entry name" value="RNB"/>
    <property type="match status" value="1"/>
</dbReference>
<dbReference type="Pfam" id="PF17215">
    <property type="entry name" value="Rrp44_S1"/>
    <property type="match status" value="1"/>
</dbReference>
<keyword evidence="8" id="KW-0694">RNA-binding</keyword>
<keyword evidence="4" id="KW-0540">Nuclease</keyword>
<dbReference type="InterPro" id="IPR003511">
    <property type="entry name" value="HORMA_dom"/>
</dbReference>
<dbReference type="Gene3D" id="2.40.50.700">
    <property type="match status" value="1"/>
</dbReference>
<dbReference type="InterPro" id="IPR012340">
    <property type="entry name" value="NA-bd_OB-fold"/>
</dbReference>
<evidence type="ECO:0000256" key="12">
    <source>
        <dbReference type="RuleBase" id="RU003901"/>
    </source>
</evidence>
<evidence type="ECO:0000256" key="5">
    <source>
        <dbReference type="ARBA" id="ARBA00022801"/>
    </source>
</evidence>
<keyword evidence="6" id="KW-0271">Exosome</keyword>
<dbReference type="InterPro" id="IPR033770">
    <property type="entry name" value="RRP44_S1"/>
</dbReference>
<dbReference type="InterPro" id="IPR041505">
    <property type="entry name" value="Dis3_CSD2"/>
</dbReference>
<keyword evidence="5" id="KW-0378">Hydrolase</keyword>
<evidence type="ECO:0000313" key="14">
    <source>
        <dbReference type="EnsemblMetazoa" id="PPA38670.1"/>
    </source>
</evidence>
<reference evidence="14" key="2">
    <citation type="submission" date="2022-06" db="UniProtKB">
        <authorList>
            <consortium name="EnsemblMetazoa"/>
        </authorList>
    </citation>
    <scope>IDENTIFICATION</scope>
    <source>
        <strain evidence="14">PS312</strain>
    </source>
</reference>
<dbReference type="Gene3D" id="3.30.900.10">
    <property type="entry name" value="HORMA domain"/>
    <property type="match status" value="1"/>
</dbReference>
<dbReference type="GO" id="GO:0006364">
    <property type="term" value="P:rRNA processing"/>
    <property type="evidence" value="ECO:0007669"/>
    <property type="project" value="UniProtKB-KW"/>
</dbReference>
<dbReference type="Pfam" id="PF17216">
    <property type="entry name" value="Rrp44_CSD1"/>
    <property type="match status" value="1"/>
</dbReference>
<dbReference type="Gene3D" id="2.40.50.690">
    <property type="match status" value="1"/>
</dbReference>
<dbReference type="GO" id="GO:0004519">
    <property type="term" value="F:endonuclease activity"/>
    <property type="evidence" value="ECO:0000318"/>
    <property type="project" value="GO_Central"/>
</dbReference>
<comment type="similarity">
    <text evidence="2 12">Belongs to the RNR ribonuclease family.</text>
</comment>
<evidence type="ECO:0000256" key="10">
    <source>
        <dbReference type="ARBA" id="ARBA00077221"/>
    </source>
</evidence>
<evidence type="ECO:0000256" key="4">
    <source>
        <dbReference type="ARBA" id="ARBA00022722"/>
    </source>
</evidence>
<dbReference type="PANTHER" id="PTHR23355">
    <property type="entry name" value="RIBONUCLEASE"/>
    <property type="match status" value="1"/>
</dbReference>
<dbReference type="Pfam" id="PF17849">
    <property type="entry name" value="OB_Dis3"/>
    <property type="match status" value="1"/>
</dbReference>
<comment type="subcellular location">
    <subcellularLocation>
        <location evidence="1">Nucleus</location>
    </subcellularLocation>
</comment>
<organism evidence="14 15">
    <name type="scientific">Pristionchus pacificus</name>
    <name type="common">Parasitic nematode worm</name>
    <dbReference type="NCBI Taxonomy" id="54126"/>
    <lineage>
        <taxon>Eukaryota</taxon>
        <taxon>Metazoa</taxon>
        <taxon>Ecdysozoa</taxon>
        <taxon>Nematoda</taxon>
        <taxon>Chromadorea</taxon>
        <taxon>Rhabditida</taxon>
        <taxon>Rhabditina</taxon>
        <taxon>Diplogasteromorpha</taxon>
        <taxon>Diplogasteroidea</taxon>
        <taxon>Neodiplogasteridae</taxon>
        <taxon>Pristionchus</taxon>
    </lineage>
</organism>
<dbReference type="FunFam" id="2.40.50.700:FF:000001">
    <property type="entry name" value="Exosome complex exonuclease exoribonuclease (Rrp44)"/>
    <property type="match status" value="1"/>
</dbReference>
<dbReference type="Pfam" id="PF00773">
    <property type="entry name" value="RNB"/>
    <property type="match status" value="1"/>
</dbReference>
<dbReference type="GO" id="GO:0003723">
    <property type="term" value="F:RNA binding"/>
    <property type="evidence" value="ECO:0007669"/>
    <property type="project" value="UniProtKB-KW"/>
</dbReference>
<dbReference type="PANTHER" id="PTHR23355:SF35">
    <property type="entry name" value="EXOSOME COMPLEX EXONUCLEASE RRP44"/>
    <property type="match status" value="1"/>
</dbReference>
<evidence type="ECO:0000256" key="7">
    <source>
        <dbReference type="ARBA" id="ARBA00022839"/>
    </source>
</evidence>
<dbReference type="InterPro" id="IPR022966">
    <property type="entry name" value="RNase_II/R_CS"/>
</dbReference>
<keyword evidence="9" id="KW-0539">Nucleus</keyword>
<dbReference type="PROSITE" id="PS01175">
    <property type="entry name" value="RIBONUCLEASE_II"/>
    <property type="match status" value="1"/>
</dbReference>
<dbReference type="Pfam" id="PF02301">
    <property type="entry name" value="HORMA"/>
    <property type="match status" value="1"/>
</dbReference>
<dbReference type="GO" id="GO:0000177">
    <property type="term" value="C:cytoplasmic exosome (RNase complex)"/>
    <property type="evidence" value="ECO:0000318"/>
    <property type="project" value="GO_Central"/>
</dbReference>
<evidence type="ECO:0000256" key="2">
    <source>
        <dbReference type="ARBA" id="ARBA00005785"/>
    </source>
</evidence>
<dbReference type="InterPro" id="IPR033771">
    <property type="entry name" value="Rrp44_CSD1"/>
</dbReference>
<dbReference type="GO" id="GO:0071031">
    <property type="term" value="P:nuclear mRNA surveillance of mRNA 3'-end processing"/>
    <property type="evidence" value="ECO:0000318"/>
    <property type="project" value="GO_Central"/>
</dbReference>
<dbReference type="Gene3D" id="2.40.50.140">
    <property type="entry name" value="Nucleic acid-binding proteins"/>
    <property type="match status" value="1"/>
</dbReference>
<dbReference type="InterPro" id="IPR001900">
    <property type="entry name" value="RNase_II/R"/>
</dbReference>
<feature type="domain" description="HORMA" evidence="13">
    <location>
        <begin position="19"/>
        <end position="220"/>
    </location>
</feature>
<evidence type="ECO:0000259" key="13">
    <source>
        <dbReference type="PROSITE" id="PS50815"/>
    </source>
</evidence>
<keyword evidence="3" id="KW-0698">rRNA processing</keyword>
<protein>
    <recommendedName>
        <fullName evidence="10">Protein DIS3 homolog</fullName>
    </recommendedName>
    <alternativeName>
        <fullName evidence="11">Ribosomal RNA-processing protein 44</fullName>
    </alternativeName>
</protein>
<evidence type="ECO:0000256" key="9">
    <source>
        <dbReference type="ARBA" id="ARBA00023242"/>
    </source>
</evidence>
<evidence type="ECO:0000256" key="11">
    <source>
        <dbReference type="ARBA" id="ARBA00077930"/>
    </source>
</evidence>
<dbReference type="GO" id="GO:0000176">
    <property type="term" value="C:nuclear exosome (RNase complex)"/>
    <property type="evidence" value="ECO:0000318"/>
    <property type="project" value="GO_Central"/>
</dbReference>
<dbReference type="EnsemblMetazoa" id="PPA38670.1">
    <property type="protein sequence ID" value="PPA38670.1"/>
    <property type="gene ID" value="WBGene00277039"/>
</dbReference>
<dbReference type="Proteomes" id="UP000005239">
    <property type="component" value="Unassembled WGS sequence"/>
</dbReference>
<evidence type="ECO:0000256" key="3">
    <source>
        <dbReference type="ARBA" id="ARBA00022552"/>
    </source>
</evidence>
<dbReference type="InterPro" id="IPR050180">
    <property type="entry name" value="RNR_Ribonuclease"/>
</dbReference>
<evidence type="ECO:0000256" key="6">
    <source>
        <dbReference type="ARBA" id="ARBA00022835"/>
    </source>
</evidence>
<name>A0A2A6BYK1_PRIPA</name>
<evidence type="ECO:0000256" key="1">
    <source>
        <dbReference type="ARBA" id="ARBA00004123"/>
    </source>
</evidence>
<reference evidence="15" key="1">
    <citation type="journal article" date="2008" name="Nat. Genet.">
        <title>The Pristionchus pacificus genome provides a unique perspective on nematode lifestyle and parasitism.</title>
        <authorList>
            <person name="Dieterich C."/>
            <person name="Clifton S.W."/>
            <person name="Schuster L.N."/>
            <person name="Chinwalla A."/>
            <person name="Delehaunty K."/>
            <person name="Dinkelacker I."/>
            <person name="Fulton L."/>
            <person name="Fulton R."/>
            <person name="Godfrey J."/>
            <person name="Minx P."/>
            <person name="Mitreva M."/>
            <person name="Roeseler W."/>
            <person name="Tian H."/>
            <person name="Witte H."/>
            <person name="Yang S.P."/>
            <person name="Wilson R.K."/>
            <person name="Sommer R.J."/>
        </authorList>
    </citation>
    <scope>NUCLEOTIDE SEQUENCE [LARGE SCALE GENOMIC DNA]</scope>
    <source>
        <strain evidence="15">PS312</strain>
    </source>
</reference>
<accession>A0A8R1UTN0</accession>
<evidence type="ECO:0000256" key="8">
    <source>
        <dbReference type="ARBA" id="ARBA00022884"/>
    </source>
</evidence>
<dbReference type="GO" id="GO:0016075">
    <property type="term" value="P:rRNA catabolic process"/>
    <property type="evidence" value="ECO:0000318"/>
    <property type="project" value="GO_Central"/>
</dbReference>
<dbReference type="InterPro" id="IPR036570">
    <property type="entry name" value="HORMA_dom_sf"/>
</dbReference>
<keyword evidence="7" id="KW-0269">Exonuclease</keyword>
<dbReference type="Gene3D" id="3.40.50.1010">
    <property type="entry name" value="5'-nuclease"/>
    <property type="match status" value="1"/>
</dbReference>
<gene>
    <name evidence="14" type="primary">WBGene00277039</name>
</gene>
<dbReference type="GO" id="GO:0000175">
    <property type="term" value="F:3'-5'-RNA exonuclease activity"/>
    <property type="evidence" value="ECO:0000318"/>
    <property type="project" value="GO_Central"/>
</dbReference>
<sequence length="1326" mass="150694">MSVITGELLNFDEIERSRYENMSFAKRIVLCSFTEILFQRKLLPRDAFKAIRLKGVNLIVLDADHDDAYENLVKLSKICDDIENEAVKTLRFIVNFIENGEEKVGEVFEIYFFYGDNITLSLKLGDSVEHFRYDGRTLKKDFQVFIMRLRHFCRMLRDLPEGSYGRYHIVYNDGKRMQESGCDYFCKVIRAPLKWTGPKQEICGIVGVLNRQEIGLKMSVGTLFGTGSTDSMALAENLKEENWDCDYEERYADQLCLEKTTHASYCNEIVQEGYTLETDRKKEQLIDGTGAKVSVVSKRKCKLRRSEESEGKMKRKIDSRDDVLKFGRIACSDSAHRGSDIDMGAVLEMDEEGIEKEGRMEARRKRRMIMMERKNTTVGDDRNDSKLVRGGCTELSLESGRDGKSTTTSEMELNVKQSGIESRSFVTRYYKNRGGRVLKTVDEKYLRNDISCGSSLCSKCSSLALPKLIPNDGKQFEIRSPHAVIIDGDAICRFMDVFDSEYISNIIILQSVWDHVKKKSLAAYKKMNAFVYEEKNARFFVFLNDLHSNTFVTTEKGDNEEEREDACLVRSASYLDEHWKGDMTPLLVFGDEEKADNMKKKYLRTMSLKEYIQGLECADKEKEKMLSHISIYDKSNDDGKLLFEEHLSHEEIGRGLAEGKIKKAQFSVSRENYREGTVLIDGDTQWFVTGKYTNRAVNGDTVGVELLPEHEWCAPQRNLVLRDLEEATLKANDDENDDNLDDEPNVKRRKTGVVPTAKVVGIIRRNWRPYCGVLIPSILKGSDDLVTTAQCSKRGRRHLFCPSERLIPRIRIESEQAEILAGQRIVVSIDSWPRDSKYPLGHYVRTLGSLGDREVENEVLLLEHDIPHSPFSQAVLDCLPKVGVHIADVTHFVRPSTAIDDEAAVRGTTVYLADRRIDMLPEMLSSNLCSLKGNEERYAFSVMWTVTEDGKVLSTKFHKSLIKSSAALTYEKAQDMIDDINDDSEVTIGLRRLMRLSKLLTAQRRANGSLILASSEVRFDVDWTSKTPKGVMVKTHLDTHSMVEEFMLLANRAVAEKVLSSYPECALLRRHPIPSEVSYKPLIEAASKCGFQVNVESGKALADSLDQCRDVRRPMVNTLLRMTATRCMTQAVYFSAGTLAVEKYQHFGLACPIYTHFTSPIRRYADVIVHRLLAACIHADSIHPTLLSQNNCKKIATIINYRHKQAQYAGRASIQLMTMEYFKGKEEEADGYIAGIRHNGVQIFVPKYGIEAVVVLKGEGSILNVDEGKIVSGKTVLREFERVRVKIRVDESNMQRRRMGVDIIEPCLPGLSVLYDLSTEEGIAKE</sequence>
<keyword evidence="15" id="KW-1185">Reference proteome</keyword>
<proteinExistence type="inferred from homology"/>
<dbReference type="SUPFAM" id="SSF56019">
    <property type="entry name" value="The spindle assembly checkpoint protein mad2"/>
    <property type="match status" value="1"/>
</dbReference>
<evidence type="ECO:0000313" key="15">
    <source>
        <dbReference type="Proteomes" id="UP000005239"/>
    </source>
</evidence>
<dbReference type="PROSITE" id="PS50815">
    <property type="entry name" value="HORMA"/>
    <property type="match status" value="1"/>
</dbReference>
<dbReference type="SUPFAM" id="SSF50249">
    <property type="entry name" value="Nucleic acid-binding proteins"/>
    <property type="match status" value="3"/>
</dbReference>